<dbReference type="eggNOG" id="ENOG5032IU5">
    <property type="taxonomic scope" value="Bacteria"/>
</dbReference>
<reference evidence="1 2" key="1">
    <citation type="journal article" date="2013" name="ISME J.">
        <title>By their genes ye shall know them: genomic signatures of predatory bacteria.</title>
        <authorList>
            <person name="Pasternak Z."/>
            <person name="Pietrokovski S."/>
            <person name="Rotem O."/>
            <person name="Gophna U."/>
            <person name="Lurie-Weinberger M.N."/>
            <person name="Jurkevitch E."/>
        </authorList>
    </citation>
    <scope>NUCLEOTIDE SEQUENCE [LARGE SCALE GENOMIC DNA]</scope>
    <source>
        <strain evidence="1 2">JSS</strain>
    </source>
</reference>
<evidence type="ECO:0000313" key="2">
    <source>
        <dbReference type="Proteomes" id="UP000012040"/>
    </source>
</evidence>
<organism evidence="1 2">
    <name type="scientific">Pseudobdellovibrio exovorus JSS</name>
    <dbReference type="NCBI Taxonomy" id="1184267"/>
    <lineage>
        <taxon>Bacteria</taxon>
        <taxon>Pseudomonadati</taxon>
        <taxon>Bdellovibrionota</taxon>
        <taxon>Bdellovibrionia</taxon>
        <taxon>Bdellovibrionales</taxon>
        <taxon>Pseudobdellovibrionaceae</taxon>
        <taxon>Pseudobdellovibrio</taxon>
    </lineage>
</organism>
<dbReference type="RefSeq" id="WP_015470153.1">
    <property type="nucleotide sequence ID" value="NC_020813.1"/>
</dbReference>
<dbReference type="PATRIC" id="fig|1184267.3.peg.1466"/>
<gene>
    <name evidence="1" type="ORF">A11Q_1447</name>
</gene>
<dbReference type="STRING" id="1184267.A11Q_1447"/>
<sequence length="223" mass="24604">MFNFFKKSVKKSVNTSIRIFIFGFGFLILNSLIAPCVSHAYLSLNETGELLREGDFRLGAIPQAYLSDGGGTNIAAFMDFNVSPAVNSRLLIGGGSTDFWAQASAKWVPFPDYQNQPAMGLRGALIYARDNKLNFYNIQIAPIISKVTDSAYGKMIPYIGLPITVIYSENRSTTAMQFAVGNEWVVSQDFQVGAELDLNLSNTTTAISLHLNFPFDGRIGYRK</sequence>
<accession>M4V8X1</accession>
<dbReference type="KEGG" id="bex:A11Q_1447"/>
<proteinExistence type="predicted"/>
<dbReference type="EMBL" id="CP003537">
    <property type="protein sequence ID" value="AGH95663.1"/>
    <property type="molecule type" value="Genomic_DNA"/>
</dbReference>
<dbReference type="AlphaFoldDB" id="M4V8X1"/>
<protein>
    <recommendedName>
        <fullName evidence="3">Outer membrane protein beta-barrel domain-containing protein</fullName>
    </recommendedName>
</protein>
<name>M4V8X1_9BACT</name>
<evidence type="ECO:0000313" key="1">
    <source>
        <dbReference type="EMBL" id="AGH95663.1"/>
    </source>
</evidence>
<dbReference type="OrthoDB" id="5292221at2"/>
<evidence type="ECO:0008006" key="3">
    <source>
        <dbReference type="Google" id="ProtNLM"/>
    </source>
</evidence>
<keyword evidence="2" id="KW-1185">Reference proteome</keyword>
<dbReference type="HOGENOM" id="CLU_1238199_0_0_7"/>
<dbReference type="Proteomes" id="UP000012040">
    <property type="component" value="Chromosome"/>
</dbReference>